<gene>
    <name evidence="1" type="ORF">CWE07_06585</name>
</gene>
<proteinExistence type="predicted"/>
<accession>A0ABY0BT97</accession>
<organism evidence="1 2">
    <name type="scientific">Aliidiomarina maris</name>
    <dbReference type="NCBI Taxonomy" id="531312"/>
    <lineage>
        <taxon>Bacteria</taxon>
        <taxon>Pseudomonadati</taxon>
        <taxon>Pseudomonadota</taxon>
        <taxon>Gammaproteobacteria</taxon>
        <taxon>Alteromonadales</taxon>
        <taxon>Idiomarinaceae</taxon>
        <taxon>Aliidiomarina</taxon>
    </lineage>
</organism>
<evidence type="ECO:0008006" key="3">
    <source>
        <dbReference type="Google" id="ProtNLM"/>
    </source>
</evidence>
<sequence length="459" mass="51536">MGCATTAQQPAEEIYQHREILRTMWPGYDPVARGVGFYNSSDGYVTIALEADTPPSHFSPLSPGVWRSHDVFPQLRQSFYINTFIQDTRATLVAYPLSDPDPFTLLFHEDFHGYQLDSFATREGNTLARFEAGEMPINTLVAAVRMERSLLIAALEAETQQSREQALRNYAGLRVWREAQLPASTVMIERNNETHEGTASWIGHRAAKLLLGRTEDAFLEQRKSVLEFDYEAMEASTSIRLMTARVYSTGAALTELLPQVTNLEWHTLIEDRSTTLFEMLILAFDWSSDFLEGVGQEISNSQEFARAINTASTLSWPESDEAVLARVESEHRWKLSIDMPAGSEGGFSAVGGTITQLTDHALLLHPVQQYDVETDNLSVALRNRYIVLKNSAHLRTSDNEENGEASGRVLTLYLNEMNDSLRCADGETVCEGSLTELTQRGVDIQSETQLPYRLERINQ</sequence>
<evidence type="ECO:0000313" key="2">
    <source>
        <dbReference type="Proteomes" id="UP000287865"/>
    </source>
</evidence>
<dbReference type="Proteomes" id="UP000287865">
    <property type="component" value="Unassembled WGS sequence"/>
</dbReference>
<dbReference type="EMBL" id="PIPK01000004">
    <property type="protein sequence ID" value="RUO25135.1"/>
    <property type="molecule type" value="Genomic_DNA"/>
</dbReference>
<evidence type="ECO:0000313" key="1">
    <source>
        <dbReference type="EMBL" id="RUO25135.1"/>
    </source>
</evidence>
<protein>
    <recommendedName>
        <fullName evidence="3">Lipoprotein</fullName>
    </recommendedName>
</protein>
<reference evidence="1 2" key="1">
    <citation type="journal article" date="2018" name="Front. Microbiol.">
        <title>Genome-Based Analysis Reveals the Taxonomy and Diversity of the Family Idiomarinaceae.</title>
        <authorList>
            <person name="Liu Y."/>
            <person name="Lai Q."/>
            <person name="Shao Z."/>
        </authorList>
    </citation>
    <scope>NUCLEOTIDE SEQUENCE [LARGE SCALE GENOMIC DNA]</scope>
    <source>
        <strain evidence="1 2">CF12-14</strain>
    </source>
</reference>
<comment type="caution">
    <text evidence="1">The sequence shown here is derived from an EMBL/GenBank/DDBJ whole genome shotgun (WGS) entry which is preliminary data.</text>
</comment>
<keyword evidence="2" id="KW-1185">Reference proteome</keyword>
<name>A0ABY0BT97_9GAMM</name>